<keyword evidence="3" id="KW-1185">Reference proteome</keyword>
<dbReference type="RefSeq" id="WP_243067571.1">
    <property type="nucleotide sequence ID" value="NZ_JAIVFK010000009.1"/>
</dbReference>
<dbReference type="PANTHER" id="PTHR12843">
    <property type="entry name" value="PROTEIN-LYSINE N-METHYLTRANSFERASE METTL10"/>
    <property type="match status" value="1"/>
</dbReference>
<dbReference type="GO" id="GO:0032259">
    <property type="term" value="P:methylation"/>
    <property type="evidence" value="ECO:0007669"/>
    <property type="project" value="UniProtKB-KW"/>
</dbReference>
<evidence type="ECO:0000313" key="2">
    <source>
        <dbReference type="EMBL" id="MCI4683630.1"/>
    </source>
</evidence>
<accession>A0ABS9Z858</accession>
<protein>
    <submittedName>
        <fullName evidence="2">Class I SAM-dependent methyltransferase</fullName>
    </submittedName>
</protein>
<dbReference type="SUPFAM" id="SSF53335">
    <property type="entry name" value="S-adenosyl-L-methionine-dependent methyltransferases"/>
    <property type="match status" value="1"/>
</dbReference>
<reference evidence="2" key="1">
    <citation type="journal article" date="2022" name="ISME J.">
        <title>Identification of active gaseous-alkane degraders at natural gas seeps.</title>
        <authorList>
            <person name="Farhan Ul Haque M."/>
            <person name="Hernandez M."/>
            <person name="Crombie A.T."/>
            <person name="Murrell J.C."/>
        </authorList>
    </citation>
    <scope>NUCLEOTIDE SEQUENCE</scope>
    <source>
        <strain evidence="2">PC2</strain>
    </source>
</reference>
<comment type="caution">
    <text evidence="2">The sequence shown here is derived from an EMBL/GenBank/DDBJ whole genome shotgun (WGS) entry which is preliminary data.</text>
</comment>
<keyword evidence="2" id="KW-0489">Methyltransferase</keyword>
<dbReference type="InterPro" id="IPR041698">
    <property type="entry name" value="Methyltransf_25"/>
</dbReference>
<sequence length="206" mass="22701">MNEDRKSHWQGVYTAKAETEVSWFQATPSPSLELLRLAGADRQSAIIDIGGGASLLVDHLLAEGFSDLTVLDLSEAALAKARARLGEAAGRVHWIVGDAAEWAPPKAYDFWHDRAAFHFLTEPAEREAYMERLRRALRVGGAAIIGTFAPDGPQKCSGLSVVRHDSKSLAEALGPGFELLDERRHEHHTPWGSIQKFQFSAFRRTG</sequence>
<evidence type="ECO:0000313" key="3">
    <source>
        <dbReference type="Proteomes" id="UP001139104"/>
    </source>
</evidence>
<dbReference type="InterPro" id="IPR029063">
    <property type="entry name" value="SAM-dependent_MTases_sf"/>
</dbReference>
<evidence type="ECO:0000259" key="1">
    <source>
        <dbReference type="Pfam" id="PF13649"/>
    </source>
</evidence>
<gene>
    <name evidence="2" type="ORF">K2U94_12770</name>
</gene>
<proteinExistence type="predicted"/>
<dbReference type="Pfam" id="PF13649">
    <property type="entry name" value="Methyltransf_25"/>
    <property type="match status" value="1"/>
</dbReference>
<dbReference type="EMBL" id="JAIVFP010000001">
    <property type="protein sequence ID" value="MCI4683630.1"/>
    <property type="molecule type" value="Genomic_DNA"/>
</dbReference>
<feature type="domain" description="Methyltransferase" evidence="1">
    <location>
        <begin position="46"/>
        <end position="141"/>
    </location>
</feature>
<dbReference type="Gene3D" id="3.40.50.150">
    <property type="entry name" value="Vaccinia Virus protein VP39"/>
    <property type="match status" value="1"/>
</dbReference>
<keyword evidence="2" id="KW-0808">Transferase</keyword>
<name>A0ABS9Z858_9HYPH</name>
<dbReference type="PANTHER" id="PTHR12843:SF5">
    <property type="entry name" value="EEF1A LYSINE METHYLTRANSFERASE 2"/>
    <property type="match status" value="1"/>
</dbReference>
<dbReference type="Proteomes" id="UP001139104">
    <property type="component" value="Unassembled WGS sequence"/>
</dbReference>
<dbReference type="CDD" id="cd02440">
    <property type="entry name" value="AdoMet_MTases"/>
    <property type="match status" value="1"/>
</dbReference>
<dbReference type="GO" id="GO:0008168">
    <property type="term" value="F:methyltransferase activity"/>
    <property type="evidence" value="ECO:0007669"/>
    <property type="project" value="UniProtKB-KW"/>
</dbReference>
<organism evidence="2 3">
    <name type="scientific">Candidatus Rhodoblastus alkanivorans</name>
    <dbReference type="NCBI Taxonomy" id="2954117"/>
    <lineage>
        <taxon>Bacteria</taxon>
        <taxon>Pseudomonadati</taxon>
        <taxon>Pseudomonadota</taxon>
        <taxon>Alphaproteobacteria</taxon>
        <taxon>Hyphomicrobiales</taxon>
        <taxon>Rhodoblastaceae</taxon>
        <taxon>Rhodoblastus</taxon>
    </lineage>
</organism>